<dbReference type="PANTHER" id="PTHR34979">
    <property type="entry name" value="INNER MEMBRANE PROTEIN YGAZ"/>
    <property type="match status" value="1"/>
</dbReference>
<feature type="transmembrane region" description="Helical" evidence="8">
    <location>
        <begin position="147"/>
        <end position="167"/>
    </location>
</feature>
<keyword evidence="6 8" id="KW-1133">Transmembrane helix</keyword>
<evidence type="ECO:0000256" key="4">
    <source>
        <dbReference type="ARBA" id="ARBA00022475"/>
    </source>
</evidence>
<dbReference type="InterPro" id="IPR011606">
    <property type="entry name" value="Brnchd-chn_aa_trnsp_permease"/>
</dbReference>
<comment type="similarity">
    <text evidence="2">Belongs to the AzlC family.</text>
</comment>
<feature type="transmembrane region" description="Helical" evidence="8">
    <location>
        <begin position="89"/>
        <end position="112"/>
    </location>
</feature>
<evidence type="ECO:0000256" key="3">
    <source>
        <dbReference type="ARBA" id="ARBA00022448"/>
    </source>
</evidence>
<evidence type="ECO:0000256" key="5">
    <source>
        <dbReference type="ARBA" id="ARBA00022692"/>
    </source>
</evidence>
<keyword evidence="5 8" id="KW-0812">Transmembrane</keyword>
<keyword evidence="7 8" id="KW-0472">Membrane</keyword>
<protein>
    <submittedName>
        <fullName evidence="9">4-azaleucine resistance probable transporter AzlC</fullName>
    </submittedName>
</protein>
<proteinExistence type="inferred from homology"/>
<comment type="subcellular location">
    <subcellularLocation>
        <location evidence="1">Cell membrane</location>
        <topology evidence="1">Multi-pass membrane protein</topology>
    </subcellularLocation>
</comment>
<dbReference type="EMBL" id="FOSF01000009">
    <property type="protein sequence ID" value="SFJ94980.1"/>
    <property type="molecule type" value="Genomic_DNA"/>
</dbReference>
<reference evidence="9 10" key="1">
    <citation type="submission" date="2016-10" db="EMBL/GenBank/DDBJ databases">
        <authorList>
            <person name="Varghese N."/>
            <person name="Submissions S."/>
        </authorList>
    </citation>
    <scope>NUCLEOTIDE SEQUENCE [LARGE SCALE GENOMIC DNA]</scope>
    <source>
        <strain evidence="9 10">22B</strain>
    </source>
</reference>
<feature type="transmembrane region" description="Helical" evidence="8">
    <location>
        <begin position="227"/>
        <end position="244"/>
    </location>
</feature>
<keyword evidence="10" id="KW-1185">Reference proteome</keyword>
<dbReference type="AlphaFoldDB" id="A0A662Z927"/>
<accession>A0A662Z927</accession>
<organism evidence="9 10">
    <name type="scientific">Succinivibrio dextrinosolvens</name>
    <dbReference type="NCBI Taxonomy" id="83771"/>
    <lineage>
        <taxon>Bacteria</taxon>
        <taxon>Pseudomonadati</taxon>
        <taxon>Pseudomonadota</taxon>
        <taxon>Gammaproteobacteria</taxon>
        <taxon>Aeromonadales</taxon>
        <taxon>Succinivibrionaceae</taxon>
        <taxon>Succinivibrio</taxon>
    </lineage>
</organism>
<dbReference type="Pfam" id="PF03591">
    <property type="entry name" value="AzlC"/>
    <property type="match status" value="1"/>
</dbReference>
<evidence type="ECO:0000256" key="6">
    <source>
        <dbReference type="ARBA" id="ARBA00022989"/>
    </source>
</evidence>
<feature type="transmembrane region" description="Helical" evidence="8">
    <location>
        <begin position="179"/>
        <end position="196"/>
    </location>
</feature>
<name>A0A662Z927_9GAMM</name>
<dbReference type="Proteomes" id="UP000243374">
    <property type="component" value="Unassembled WGS sequence"/>
</dbReference>
<feature type="transmembrane region" description="Helical" evidence="8">
    <location>
        <begin position="34"/>
        <end position="52"/>
    </location>
</feature>
<dbReference type="GO" id="GO:1903785">
    <property type="term" value="P:L-valine transmembrane transport"/>
    <property type="evidence" value="ECO:0007669"/>
    <property type="project" value="TreeGrafter"/>
</dbReference>
<evidence type="ECO:0000256" key="7">
    <source>
        <dbReference type="ARBA" id="ARBA00023136"/>
    </source>
</evidence>
<dbReference type="OrthoDB" id="3181706at2"/>
<evidence type="ECO:0000256" key="8">
    <source>
        <dbReference type="SAM" id="Phobius"/>
    </source>
</evidence>
<sequence length="262" mass="28794">MSIMVHNGTLKEQNELKVEAKLNNKQLFLLGARHSIPICLGYISVGTAYAVMALQSGYTQFETILMSMLSYSGSGQFFAVTMAKEHSSLVAIALGLFLLNFRYFIMSTCIFSRFEKLSNLSRTIFAHYVTDEPFAIFTTAPKDLVKLSYLAGLVLTSWCSWILGAIIGVTANDYLPVDLVNAMNVALYALFIAIIVPPAKVNFKLMLIIVSAAVINIILTSFMNACWAILLTIVLSSLVGAMFMDNKKSAVKTEADVKVVEN</sequence>
<dbReference type="GO" id="GO:0005886">
    <property type="term" value="C:plasma membrane"/>
    <property type="evidence" value="ECO:0007669"/>
    <property type="project" value="UniProtKB-SubCell"/>
</dbReference>
<evidence type="ECO:0000256" key="2">
    <source>
        <dbReference type="ARBA" id="ARBA00010735"/>
    </source>
</evidence>
<keyword evidence="3" id="KW-0813">Transport</keyword>
<gene>
    <name evidence="9" type="ORF">SAMN04487865_100933</name>
</gene>
<keyword evidence="4" id="KW-1003">Cell membrane</keyword>
<evidence type="ECO:0000313" key="9">
    <source>
        <dbReference type="EMBL" id="SFJ94980.1"/>
    </source>
</evidence>
<feature type="transmembrane region" description="Helical" evidence="8">
    <location>
        <begin position="203"/>
        <end position="221"/>
    </location>
</feature>
<evidence type="ECO:0000313" key="10">
    <source>
        <dbReference type="Proteomes" id="UP000243374"/>
    </source>
</evidence>
<dbReference type="PANTHER" id="PTHR34979:SF1">
    <property type="entry name" value="INNER MEMBRANE PROTEIN YGAZ"/>
    <property type="match status" value="1"/>
</dbReference>
<evidence type="ECO:0000256" key="1">
    <source>
        <dbReference type="ARBA" id="ARBA00004651"/>
    </source>
</evidence>